<evidence type="ECO:0000313" key="1">
    <source>
        <dbReference type="EMBL" id="KKM84189.1"/>
    </source>
</evidence>
<name>A0A0F9KPR3_9ZZZZ</name>
<protein>
    <submittedName>
        <fullName evidence="1">Uncharacterized protein</fullName>
    </submittedName>
</protein>
<accession>A0A0F9KPR3</accession>
<gene>
    <name evidence="1" type="ORF">LCGC14_1301720</name>
</gene>
<proteinExistence type="predicted"/>
<sequence length="118" mass="14111">MDLTKKQEEDIDKLVDEGIIQDKEQFIREAVSKHLNKSEIKKELKKINGDKPKESERDIVRRIGREFSDKLEDIKKKITKLRKVKRRISNGDITNMIIKHESWPEVEEDLINHEYDKK</sequence>
<organism evidence="1">
    <name type="scientific">marine sediment metagenome</name>
    <dbReference type="NCBI Taxonomy" id="412755"/>
    <lineage>
        <taxon>unclassified sequences</taxon>
        <taxon>metagenomes</taxon>
        <taxon>ecological metagenomes</taxon>
    </lineage>
</organism>
<dbReference type="EMBL" id="LAZR01007603">
    <property type="protein sequence ID" value="KKM84189.1"/>
    <property type="molecule type" value="Genomic_DNA"/>
</dbReference>
<reference evidence="1" key="1">
    <citation type="journal article" date="2015" name="Nature">
        <title>Complex archaea that bridge the gap between prokaryotes and eukaryotes.</title>
        <authorList>
            <person name="Spang A."/>
            <person name="Saw J.H."/>
            <person name="Jorgensen S.L."/>
            <person name="Zaremba-Niedzwiedzka K."/>
            <person name="Martijn J."/>
            <person name="Lind A.E."/>
            <person name="van Eijk R."/>
            <person name="Schleper C."/>
            <person name="Guy L."/>
            <person name="Ettema T.J."/>
        </authorList>
    </citation>
    <scope>NUCLEOTIDE SEQUENCE</scope>
</reference>
<comment type="caution">
    <text evidence="1">The sequence shown here is derived from an EMBL/GenBank/DDBJ whole genome shotgun (WGS) entry which is preliminary data.</text>
</comment>
<dbReference type="AlphaFoldDB" id="A0A0F9KPR3"/>